<comment type="similarity">
    <text evidence="3">Belongs to the intermediate filament family.</text>
</comment>
<feature type="region of interest" description="Disordered" evidence="5">
    <location>
        <begin position="525"/>
        <end position="690"/>
    </location>
</feature>
<dbReference type="SUPFAM" id="SSF64593">
    <property type="entry name" value="Intermediate filament protein, coiled coil region"/>
    <property type="match status" value="2"/>
</dbReference>
<proteinExistence type="inferred from homology"/>
<feature type="compositionally biased region" description="Basic and acidic residues" evidence="5">
    <location>
        <begin position="43"/>
        <end position="71"/>
    </location>
</feature>
<dbReference type="Gene3D" id="1.20.5.1160">
    <property type="entry name" value="Vasodilator-stimulated phosphoprotein"/>
    <property type="match status" value="1"/>
</dbReference>
<feature type="compositionally biased region" description="Basic and acidic residues" evidence="5">
    <location>
        <begin position="572"/>
        <end position="582"/>
    </location>
</feature>
<keyword evidence="1 3" id="KW-0403">Intermediate filament</keyword>
<gene>
    <name evidence="8" type="ORF">EDS130_LOCUS3751</name>
</gene>
<dbReference type="InterPro" id="IPR035892">
    <property type="entry name" value="C2_domain_sf"/>
</dbReference>
<dbReference type="GO" id="GO:0007097">
    <property type="term" value="P:nuclear migration"/>
    <property type="evidence" value="ECO:0007669"/>
    <property type="project" value="TreeGrafter"/>
</dbReference>
<feature type="domain" description="C2" evidence="6">
    <location>
        <begin position="692"/>
        <end position="817"/>
    </location>
</feature>
<evidence type="ECO:0000256" key="2">
    <source>
        <dbReference type="ARBA" id="ARBA00023054"/>
    </source>
</evidence>
<name>A0A813RD28_ADIRI</name>
<dbReference type="Pfam" id="PF00038">
    <property type="entry name" value="Filament"/>
    <property type="match status" value="1"/>
</dbReference>
<dbReference type="PANTHER" id="PTHR45721:SF12">
    <property type="entry name" value="INTERMEDIATE FILAMENT PROTEIN IFA-1"/>
    <property type="match status" value="1"/>
</dbReference>
<dbReference type="PANTHER" id="PTHR45721">
    <property type="entry name" value="LAMIN DM0-RELATED"/>
    <property type="match status" value="1"/>
</dbReference>
<dbReference type="AlphaFoldDB" id="A0A813RD28"/>
<dbReference type="Gene3D" id="1.20.5.170">
    <property type="match status" value="1"/>
</dbReference>
<evidence type="ECO:0000256" key="3">
    <source>
        <dbReference type="RuleBase" id="RU000685"/>
    </source>
</evidence>
<evidence type="ECO:0000256" key="5">
    <source>
        <dbReference type="SAM" id="MobiDB-lite"/>
    </source>
</evidence>
<dbReference type="SMART" id="SM00239">
    <property type="entry name" value="C2"/>
    <property type="match status" value="1"/>
</dbReference>
<feature type="compositionally biased region" description="Gly residues" evidence="5">
    <location>
        <begin position="525"/>
        <end position="554"/>
    </location>
</feature>
<dbReference type="SMART" id="SM01391">
    <property type="entry name" value="Filament"/>
    <property type="match status" value="1"/>
</dbReference>
<dbReference type="PROSITE" id="PS51842">
    <property type="entry name" value="IF_ROD_2"/>
    <property type="match status" value="1"/>
</dbReference>
<dbReference type="Gene3D" id="2.60.40.150">
    <property type="entry name" value="C2 domain"/>
    <property type="match status" value="1"/>
</dbReference>
<feature type="region of interest" description="Disordered" evidence="5">
    <location>
        <begin position="34"/>
        <end position="104"/>
    </location>
</feature>
<comment type="caution">
    <text evidence="8">The sequence shown here is derived from an EMBL/GenBank/DDBJ whole genome shotgun (WGS) entry which is preliminary data.</text>
</comment>
<dbReference type="OrthoDB" id="2441647at2759"/>
<feature type="compositionally biased region" description="Polar residues" evidence="5">
    <location>
        <begin position="653"/>
        <end position="663"/>
    </location>
</feature>
<evidence type="ECO:0000256" key="1">
    <source>
        <dbReference type="ARBA" id="ARBA00022754"/>
    </source>
</evidence>
<dbReference type="InterPro" id="IPR018039">
    <property type="entry name" value="IF_conserved"/>
</dbReference>
<feature type="compositionally biased region" description="Basic and acidic residues" evidence="5">
    <location>
        <begin position="629"/>
        <end position="641"/>
    </location>
</feature>
<dbReference type="Pfam" id="PF00168">
    <property type="entry name" value="C2"/>
    <property type="match status" value="1"/>
</dbReference>
<evidence type="ECO:0000259" key="6">
    <source>
        <dbReference type="PROSITE" id="PS50004"/>
    </source>
</evidence>
<evidence type="ECO:0000259" key="7">
    <source>
        <dbReference type="PROSITE" id="PS51842"/>
    </source>
</evidence>
<feature type="compositionally biased region" description="Polar residues" evidence="5">
    <location>
        <begin position="609"/>
        <end position="628"/>
    </location>
</feature>
<feature type="coiled-coil region" evidence="4">
    <location>
        <begin position="137"/>
        <end position="382"/>
    </location>
</feature>
<feature type="compositionally biased region" description="Basic and acidic residues" evidence="5">
    <location>
        <begin position="677"/>
        <end position="690"/>
    </location>
</feature>
<protein>
    <submittedName>
        <fullName evidence="8">Uncharacterized protein</fullName>
    </submittedName>
</protein>
<dbReference type="PROSITE" id="PS50004">
    <property type="entry name" value="C2"/>
    <property type="match status" value="1"/>
</dbReference>
<reference evidence="8" key="1">
    <citation type="submission" date="2021-02" db="EMBL/GenBank/DDBJ databases">
        <authorList>
            <person name="Nowell W R."/>
        </authorList>
    </citation>
    <scope>NUCLEOTIDE SEQUENCE</scope>
</reference>
<sequence>MAAILLAGEKLSNSYGKSQLFDMINHVLPYVSPKFLQPMDNRGNYRDSDRDGSNNRRSGGDRDERDQRRDPSSSSSQQHRIEEEETTHYRSQIAPRPTNITTNRVVPSSNNIIMERFYSYGTGPGVPLKPGGKSAAVVAIQENREREKRELSHLNDRFASYIERVRYLEALNKKLQLELEHLRGKWGSETGKVKEMYEVEIREARRIIDETSKDRATAELRAKRAEEETLKYKDKYETLLAGRDADRQKIEALQKQLADNEADLNLFRRRIADLEDEQKRFRAESQKLILDIQRVTQDLDQETIARVQLENEKQSLEEEINFLKQIHAQEIEELKHANLIGTALDPSNFFKHELSNAIRDIREEYEQLNNQQRNELESWYRIKVTQAVQEVQARRAIEGPESVREREEIKKLRTLVTDSRKDISAMRQRNGELENRIQELEELVQIERREGIQASNERDREIQELRARLEELGRDYDELVTTKSSLDAEIAIYRKLLEGEENRAGLKQIVSNVEEQARADFAAAGGAGGSGGASSGGAGGGSSTTTGGGAGSGGASYSYSRSYRTTSGGQESDERSSIERDSSGNQRGVGGSDYVGGNRNRDDFYRSGPGTSSSYERSSNLPPSTSGDNVRHPPTIREEINRSGSALNRVREQSGSIDRSSSGQRGGEGDDSSLEDPNERRDRLPATRKDDGYGQIRCGIRYDRTRGKLIVRVYEARDLINTDKNSLSDPYVRLLLLPDKRKKTKRRTRIMKDTLAPVFDETFEYDMTYEEAKLKTLDLTVKNDRSLFSTDKVFMGQALVTLGNYNLDDGNLIDDWFTLEPEGALALRLKALDA</sequence>
<dbReference type="PROSITE" id="PS00226">
    <property type="entry name" value="IF_ROD_1"/>
    <property type="match status" value="1"/>
</dbReference>
<feature type="domain" description="IF rod" evidence="7">
    <location>
        <begin position="147"/>
        <end position="504"/>
    </location>
</feature>
<feature type="compositionally biased region" description="Low complexity" evidence="5">
    <location>
        <begin position="555"/>
        <end position="569"/>
    </location>
</feature>
<organism evidence="8 9">
    <name type="scientific">Adineta ricciae</name>
    <name type="common">Rotifer</name>
    <dbReference type="NCBI Taxonomy" id="249248"/>
    <lineage>
        <taxon>Eukaryota</taxon>
        <taxon>Metazoa</taxon>
        <taxon>Spiralia</taxon>
        <taxon>Gnathifera</taxon>
        <taxon>Rotifera</taxon>
        <taxon>Eurotatoria</taxon>
        <taxon>Bdelloidea</taxon>
        <taxon>Adinetida</taxon>
        <taxon>Adinetidae</taxon>
        <taxon>Adineta</taxon>
    </lineage>
</organism>
<evidence type="ECO:0000313" key="8">
    <source>
        <dbReference type="EMBL" id="CAF0779394.1"/>
    </source>
</evidence>
<dbReference type="GO" id="GO:0051664">
    <property type="term" value="P:nuclear pore localization"/>
    <property type="evidence" value="ECO:0007669"/>
    <property type="project" value="TreeGrafter"/>
</dbReference>
<dbReference type="GO" id="GO:0005882">
    <property type="term" value="C:intermediate filament"/>
    <property type="evidence" value="ECO:0007669"/>
    <property type="project" value="UniProtKB-KW"/>
</dbReference>
<evidence type="ECO:0000256" key="4">
    <source>
        <dbReference type="SAM" id="Coils"/>
    </source>
</evidence>
<accession>A0A813RD28</accession>
<dbReference type="GO" id="GO:0006998">
    <property type="term" value="P:nuclear envelope organization"/>
    <property type="evidence" value="ECO:0007669"/>
    <property type="project" value="TreeGrafter"/>
</dbReference>
<dbReference type="EMBL" id="CAJNOJ010000009">
    <property type="protein sequence ID" value="CAF0779394.1"/>
    <property type="molecule type" value="Genomic_DNA"/>
</dbReference>
<feature type="coiled-coil region" evidence="4">
    <location>
        <begin position="416"/>
        <end position="482"/>
    </location>
</feature>
<dbReference type="GO" id="GO:0090435">
    <property type="term" value="P:protein localization to nuclear envelope"/>
    <property type="evidence" value="ECO:0007669"/>
    <property type="project" value="TreeGrafter"/>
</dbReference>
<dbReference type="SUPFAM" id="SSF49562">
    <property type="entry name" value="C2 domain (Calcium/lipid-binding domain, CaLB)"/>
    <property type="match status" value="1"/>
</dbReference>
<dbReference type="GO" id="GO:0031507">
    <property type="term" value="P:heterochromatin formation"/>
    <property type="evidence" value="ECO:0007669"/>
    <property type="project" value="TreeGrafter"/>
</dbReference>
<feature type="compositionally biased region" description="Basic and acidic residues" evidence="5">
    <location>
        <begin position="79"/>
        <end position="88"/>
    </location>
</feature>
<dbReference type="GO" id="GO:0005652">
    <property type="term" value="C:nuclear lamina"/>
    <property type="evidence" value="ECO:0007669"/>
    <property type="project" value="TreeGrafter"/>
</dbReference>
<dbReference type="InterPro" id="IPR039008">
    <property type="entry name" value="IF_rod_dom"/>
</dbReference>
<keyword evidence="2 4" id="KW-0175">Coiled coil</keyword>
<dbReference type="Proteomes" id="UP000663852">
    <property type="component" value="Unassembled WGS sequence"/>
</dbReference>
<dbReference type="InterPro" id="IPR000008">
    <property type="entry name" value="C2_dom"/>
</dbReference>
<evidence type="ECO:0000313" key="9">
    <source>
        <dbReference type="Proteomes" id="UP000663852"/>
    </source>
</evidence>
<dbReference type="GO" id="GO:0005200">
    <property type="term" value="F:structural constituent of cytoskeleton"/>
    <property type="evidence" value="ECO:0007669"/>
    <property type="project" value="TreeGrafter"/>
</dbReference>